<reference evidence="1 2" key="1">
    <citation type="journal article" date="2014" name="ISME J.">
        <title>Candidatus Competibacter-lineage genomes retrieved from metagenomes reveal functional metabolic diversity.</title>
        <authorList>
            <person name="McIlroy S.J."/>
            <person name="Albertsen M."/>
            <person name="Andresen E.K."/>
            <person name="Saunders A.M."/>
            <person name="Kristiansen R."/>
            <person name="Stokholm-Bjerregaard M."/>
            <person name="Nielsen K.L."/>
            <person name="Nielsen P.H."/>
        </authorList>
    </citation>
    <scope>NUCLEOTIDE SEQUENCE [LARGE SCALE GENOMIC DNA]</scope>
    <source>
        <strain evidence="1 2">Run_B_J11</strain>
    </source>
</reference>
<dbReference type="Pfam" id="PF18906">
    <property type="entry name" value="Phage_tube_2"/>
    <property type="match status" value="1"/>
</dbReference>
<evidence type="ECO:0000313" key="1">
    <source>
        <dbReference type="EMBL" id="CDH43850.1"/>
    </source>
</evidence>
<organism evidence="1 2">
    <name type="scientific">Candidatus Contendobacter odensis Run_B_J11</name>
    <dbReference type="NCBI Taxonomy" id="1400861"/>
    <lineage>
        <taxon>Bacteria</taxon>
        <taxon>Pseudomonadati</taxon>
        <taxon>Pseudomonadota</taxon>
        <taxon>Gammaproteobacteria</taxon>
        <taxon>Candidatus Competibacteraceae</taxon>
        <taxon>Candidatus Contendibacter</taxon>
    </lineage>
</organism>
<evidence type="ECO:0000313" key="2">
    <source>
        <dbReference type="Proteomes" id="UP000019184"/>
    </source>
</evidence>
<dbReference type="OrthoDB" id="8707767at2"/>
<name>A0A7U7G9A3_9GAMM</name>
<sequence>MPLASGANVGLSYVAEVTRGTTPGSPTMKAARFTGRNLNLTRATLTSNERRNDRQIADLRHGFNQVGGSLGFELSTDAFNDFLEAAMAGTWAVAPTTGAQTLASTTSTFTRATGSFITDGFMPGDMVTVTGFVTGGNNGVTQVVSVSALVLTVAKTLVADVAAAARTIAGVGKKLKVGSTLKTFTFERRFTDITQYQVFAGVAINQMSFNIKPDQIIGGSFDVIGMSSQPLSGTSLGSPTAAPTGSPFDAFTANLYINGVANAVVTDISFQLANNRSVNPVVGSKFSPDVFEGTCQVTGTLMAYLQDAAVLNLFTNETECSLFAKFPDPNGTDYFVVQLPRIKLTSADSDPPQQGPITVSYKFQALVEPNSGTSIAFQRSTVT</sequence>
<dbReference type="Proteomes" id="UP000019184">
    <property type="component" value="Unassembled WGS sequence"/>
</dbReference>
<accession>A0A7U7G9A3</accession>
<gene>
    <name evidence="1" type="ORF">BN874_1370015</name>
</gene>
<dbReference type="EMBL" id="CBTK010000043">
    <property type="protein sequence ID" value="CDH43850.1"/>
    <property type="molecule type" value="Genomic_DNA"/>
</dbReference>
<protein>
    <submittedName>
        <fullName evidence="1">Uncharacterized protein</fullName>
    </submittedName>
</protein>
<dbReference type="InterPro" id="IPR044000">
    <property type="entry name" value="Phage_tube_2"/>
</dbReference>
<keyword evidence="2" id="KW-1185">Reference proteome</keyword>
<proteinExistence type="predicted"/>
<comment type="caution">
    <text evidence="1">The sequence shown here is derived from an EMBL/GenBank/DDBJ whole genome shotgun (WGS) entry which is preliminary data.</text>
</comment>
<dbReference type="AlphaFoldDB" id="A0A7U7G9A3"/>
<dbReference type="RefSeq" id="WP_154724728.1">
    <property type="nucleotide sequence ID" value="NZ_CBTK010000043.1"/>
</dbReference>